<evidence type="ECO:0000256" key="5">
    <source>
        <dbReference type="PROSITE-ProRule" id="PRU00706"/>
    </source>
</evidence>
<dbReference type="AlphaFoldDB" id="A0A4W3GV61"/>
<comment type="similarity">
    <text evidence="2 5 6">Belongs to the NDK family.</text>
</comment>
<dbReference type="SMART" id="SM00562">
    <property type="entry name" value="NDK"/>
    <property type="match status" value="1"/>
</dbReference>
<dbReference type="GO" id="GO:0016787">
    <property type="term" value="F:hydrolase activity"/>
    <property type="evidence" value="ECO:0007669"/>
    <property type="project" value="UniProtKB-KW"/>
</dbReference>
<dbReference type="FunFam" id="3.30.70.141:FF:000010">
    <property type="entry name" value="Nucleoside diphosphate kinase 7"/>
    <property type="match status" value="1"/>
</dbReference>
<dbReference type="GO" id="GO:1902176">
    <property type="term" value="P:negative regulation of oxidative stress-induced intrinsic apoptotic signaling pathway"/>
    <property type="evidence" value="ECO:0007669"/>
    <property type="project" value="TreeGrafter"/>
</dbReference>
<reference evidence="8" key="5">
    <citation type="submission" date="2025-09" db="UniProtKB">
        <authorList>
            <consortium name="Ensembl"/>
        </authorList>
    </citation>
    <scope>IDENTIFICATION</scope>
</reference>
<evidence type="ECO:0000256" key="6">
    <source>
        <dbReference type="RuleBase" id="RU004011"/>
    </source>
</evidence>
<organism evidence="8 9">
    <name type="scientific">Callorhinchus milii</name>
    <name type="common">Ghost shark</name>
    <dbReference type="NCBI Taxonomy" id="7868"/>
    <lineage>
        <taxon>Eukaryota</taxon>
        <taxon>Metazoa</taxon>
        <taxon>Chordata</taxon>
        <taxon>Craniata</taxon>
        <taxon>Vertebrata</taxon>
        <taxon>Chondrichthyes</taxon>
        <taxon>Holocephali</taxon>
        <taxon>Chimaeriformes</taxon>
        <taxon>Callorhinchidae</taxon>
        <taxon>Callorhinchus</taxon>
    </lineage>
</organism>
<evidence type="ECO:0000256" key="2">
    <source>
        <dbReference type="ARBA" id="ARBA00008142"/>
    </source>
</evidence>
<evidence type="ECO:0000313" key="9">
    <source>
        <dbReference type="Proteomes" id="UP000314986"/>
    </source>
</evidence>
<sequence>MDYTSHSPVLVSIKRDKMAGIRIYVEVTLAMIKPDAMEKALEIENIILQSGFTILKKRKVHLSPEECSELYAEHSGKMFFPSLTAHMSSGPIIAMMLARNKAISYWKELLGPADSMKAKETHPNSLRAIYGTDKIRNGLHGSECFNTAEKEISLMFPAAILEPFPTDLAAKDFLSKFVNPTLLTGLTELCKEKPVSNPSKINQNKCKIISGPSIHDCLWDAAVLNWLTRLGHKIYSHYTLQYIL</sequence>
<evidence type="ECO:0000259" key="7">
    <source>
        <dbReference type="SMART" id="SM00562"/>
    </source>
</evidence>
<dbReference type="CDD" id="cd22970">
    <property type="entry name" value="DD_NDKH5-like"/>
    <property type="match status" value="1"/>
</dbReference>
<feature type="domain" description="Nucleoside diphosphate kinase-like" evidence="7">
    <location>
        <begin position="25"/>
        <end position="163"/>
    </location>
</feature>
<dbReference type="Pfam" id="PF05186">
    <property type="entry name" value="Dpy-30"/>
    <property type="match status" value="1"/>
</dbReference>
<dbReference type="PANTHER" id="PTHR46161:SF1">
    <property type="entry name" value="NUCLEOSIDE DIPHOSPHATE KINASE HOMOLOG 5"/>
    <property type="match status" value="1"/>
</dbReference>
<evidence type="ECO:0000256" key="4">
    <source>
        <dbReference type="ARBA" id="ARBA00023273"/>
    </source>
</evidence>
<dbReference type="GO" id="GO:0006241">
    <property type="term" value="P:CTP biosynthetic process"/>
    <property type="evidence" value="ECO:0007669"/>
    <property type="project" value="InterPro"/>
</dbReference>
<dbReference type="SUPFAM" id="SSF54919">
    <property type="entry name" value="Nucleoside diphosphate kinase, NDK"/>
    <property type="match status" value="1"/>
</dbReference>
<dbReference type="GO" id="GO:0006183">
    <property type="term" value="P:GTP biosynthetic process"/>
    <property type="evidence" value="ECO:0007669"/>
    <property type="project" value="InterPro"/>
</dbReference>
<dbReference type="PRINTS" id="PR01243">
    <property type="entry name" value="NUCDPKINASE"/>
</dbReference>
<keyword evidence="4" id="KW-0966">Cell projection</keyword>
<dbReference type="GO" id="GO:0005929">
    <property type="term" value="C:cilium"/>
    <property type="evidence" value="ECO:0007669"/>
    <property type="project" value="UniProtKB-SubCell"/>
</dbReference>
<reference evidence="9" key="3">
    <citation type="journal article" date="2014" name="Nature">
        <title>Elephant shark genome provides unique insights into gnathostome evolution.</title>
        <authorList>
            <consortium name="International Elephant Shark Genome Sequencing Consortium"/>
            <person name="Venkatesh B."/>
            <person name="Lee A.P."/>
            <person name="Ravi V."/>
            <person name="Maurya A.K."/>
            <person name="Lian M.M."/>
            <person name="Swann J.B."/>
            <person name="Ohta Y."/>
            <person name="Flajnik M.F."/>
            <person name="Sutoh Y."/>
            <person name="Kasahara M."/>
            <person name="Hoon S."/>
            <person name="Gangu V."/>
            <person name="Roy S.W."/>
            <person name="Irimia M."/>
            <person name="Korzh V."/>
            <person name="Kondrychyn I."/>
            <person name="Lim Z.W."/>
            <person name="Tay B.H."/>
            <person name="Tohari S."/>
            <person name="Kong K.W."/>
            <person name="Ho S."/>
            <person name="Lorente-Galdos B."/>
            <person name="Quilez J."/>
            <person name="Marques-Bonet T."/>
            <person name="Raney B.J."/>
            <person name="Ingham P.W."/>
            <person name="Tay A."/>
            <person name="Hillier L.W."/>
            <person name="Minx P."/>
            <person name="Boehm T."/>
            <person name="Wilson R.K."/>
            <person name="Brenner S."/>
            <person name="Warren W.C."/>
        </authorList>
    </citation>
    <scope>NUCLEOTIDE SEQUENCE [LARGE SCALE GENOMIC DNA]</scope>
</reference>
<evidence type="ECO:0000256" key="3">
    <source>
        <dbReference type="ARBA" id="ARBA00022801"/>
    </source>
</evidence>
<dbReference type="InParanoid" id="A0A4W3GV61"/>
<dbReference type="GO" id="GO:0003341">
    <property type="term" value="P:cilium movement"/>
    <property type="evidence" value="ECO:0007669"/>
    <property type="project" value="TreeGrafter"/>
</dbReference>
<dbReference type="PROSITE" id="PS51374">
    <property type="entry name" value="NDPK_LIKE"/>
    <property type="match status" value="1"/>
</dbReference>
<keyword evidence="9" id="KW-1185">Reference proteome</keyword>
<dbReference type="Pfam" id="PF00334">
    <property type="entry name" value="NDK"/>
    <property type="match status" value="1"/>
</dbReference>
<comment type="caution">
    <text evidence="5">Lacks conserved residue(s) required for the propagation of feature annotation.</text>
</comment>
<dbReference type="GO" id="GO:0006228">
    <property type="term" value="P:UTP biosynthetic process"/>
    <property type="evidence" value="ECO:0007669"/>
    <property type="project" value="InterPro"/>
</dbReference>
<dbReference type="STRING" id="7868.ENSCMIP00000008173"/>
<evidence type="ECO:0000256" key="1">
    <source>
        <dbReference type="ARBA" id="ARBA00004138"/>
    </source>
</evidence>
<comment type="subcellular location">
    <subcellularLocation>
        <location evidence="1">Cell projection</location>
        <location evidence="1">Cilium</location>
    </subcellularLocation>
</comment>
<dbReference type="GO" id="GO:0004550">
    <property type="term" value="F:nucleoside diphosphate kinase activity"/>
    <property type="evidence" value="ECO:0007669"/>
    <property type="project" value="InterPro"/>
</dbReference>
<dbReference type="PANTHER" id="PTHR46161">
    <property type="entry name" value="NUCLEOSIDE DIPHOSPHATE KINASE"/>
    <property type="match status" value="1"/>
</dbReference>
<keyword evidence="3" id="KW-0378">Hydrolase</keyword>
<accession>A0A4W3GV61</accession>
<protein>
    <submittedName>
        <fullName evidence="8">NME/NM23 family member 5</fullName>
    </submittedName>
</protein>
<dbReference type="InterPro" id="IPR007858">
    <property type="entry name" value="Dpy-30_motif"/>
</dbReference>
<proteinExistence type="inferred from homology"/>
<dbReference type="InterPro" id="IPR034907">
    <property type="entry name" value="NDK-like_dom"/>
</dbReference>
<reference evidence="9" key="2">
    <citation type="journal article" date="2007" name="PLoS Biol.">
        <title>Survey sequencing and comparative analysis of the elephant shark (Callorhinchus milii) genome.</title>
        <authorList>
            <person name="Venkatesh B."/>
            <person name="Kirkness E.F."/>
            <person name="Loh Y.H."/>
            <person name="Halpern A.L."/>
            <person name="Lee A.P."/>
            <person name="Johnson J."/>
            <person name="Dandona N."/>
            <person name="Viswanathan L.D."/>
            <person name="Tay A."/>
            <person name="Venter J.C."/>
            <person name="Strausberg R.L."/>
            <person name="Brenner S."/>
        </authorList>
    </citation>
    <scope>NUCLEOTIDE SEQUENCE [LARGE SCALE GENOMIC DNA]</scope>
</reference>
<name>A0A4W3GV61_CALMI</name>
<reference evidence="9" key="1">
    <citation type="journal article" date="2006" name="Science">
        <title>Ancient noncoding elements conserved in the human genome.</title>
        <authorList>
            <person name="Venkatesh B."/>
            <person name="Kirkness E.F."/>
            <person name="Loh Y.H."/>
            <person name="Halpern A.L."/>
            <person name="Lee A.P."/>
            <person name="Johnson J."/>
            <person name="Dandona N."/>
            <person name="Viswanathan L.D."/>
            <person name="Tay A."/>
            <person name="Venter J.C."/>
            <person name="Strausberg R.L."/>
            <person name="Brenner S."/>
        </authorList>
    </citation>
    <scope>NUCLEOTIDE SEQUENCE [LARGE SCALE GENOMIC DNA]</scope>
</reference>
<dbReference type="Gene3D" id="1.20.890.10">
    <property type="entry name" value="cAMP-dependent protein kinase regulatory subunit, dimerization-anchoring domain"/>
    <property type="match status" value="1"/>
</dbReference>
<dbReference type="InterPro" id="IPR036850">
    <property type="entry name" value="NDK-like_dom_sf"/>
</dbReference>
<evidence type="ECO:0000313" key="8">
    <source>
        <dbReference type="Ensembl" id="ENSCMIP00000008173.1"/>
    </source>
</evidence>
<reference evidence="8" key="4">
    <citation type="submission" date="2025-08" db="UniProtKB">
        <authorList>
            <consortium name="Ensembl"/>
        </authorList>
    </citation>
    <scope>IDENTIFICATION</scope>
</reference>
<dbReference type="Gene3D" id="3.30.70.141">
    <property type="entry name" value="Nucleoside diphosphate kinase-like domain"/>
    <property type="match status" value="1"/>
</dbReference>
<dbReference type="InterPro" id="IPR001564">
    <property type="entry name" value="Nucleoside_diP_kinase"/>
</dbReference>
<dbReference type="Proteomes" id="UP000314986">
    <property type="component" value="Unassembled WGS sequence"/>
</dbReference>
<dbReference type="GeneTree" id="ENSGT00940000159595"/>
<dbReference type="Ensembl" id="ENSCMIT00000008408.1">
    <property type="protein sequence ID" value="ENSCMIP00000008173.1"/>
    <property type="gene ID" value="ENSCMIG00000004375.1"/>
</dbReference>